<accession>A0A285PD81</accession>
<keyword evidence="9 16" id="KW-0067">ATP-binding</keyword>
<feature type="site" description="Required for activity" evidence="16">
    <location>
        <position position="370"/>
    </location>
</feature>
<evidence type="ECO:0000259" key="18">
    <source>
        <dbReference type="Pfam" id="PF00306"/>
    </source>
</evidence>
<evidence type="ECO:0000256" key="16">
    <source>
        <dbReference type="HAMAP-Rule" id="MF_01346"/>
    </source>
</evidence>
<keyword evidence="6" id="KW-0997">Cell inner membrane</keyword>
<evidence type="ECO:0000259" key="19">
    <source>
        <dbReference type="Pfam" id="PF02874"/>
    </source>
</evidence>
<evidence type="ECO:0000256" key="12">
    <source>
        <dbReference type="ARBA" id="ARBA00023136"/>
    </source>
</evidence>
<dbReference type="GO" id="GO:0043531">
    <property type="term" value="F:ADP binding"/>
    <property type="evidence" value="ECO:0007669"/>
    <property type="project" value="TreeGrafter"/>
</dbReference>
<dbReference type="OrthoDB" id="9803053at2"/>
<evidence type="ECO:0000256" key="9">
    <source>
        <dbReference type="ARBA" id="ARBA00022840"/>
    </source>
</evidence>
<evidence type="ECO:0000256" key="6">
    <source>
        <dbReference type="ARBA" id="ARBA00022519"/>
    </source>
</evidence>
<evidence type="ECO:0000313" key="21">
    <source>
        <dbReference type="Proteomes" id="UP000219439"/>
    </source>
</evidence>
<evidence type="ECO:0000256" key="8">
    <source>
        <dbReference type="ARBA" id="ARBA00022781"/>
    </source>
</evidence>
<dbReference type="InterPro" id="IPR000793">
    <property type="entry name" value="ATP_synth_asu_C"/>
</dbReference>
<keyword evidence="12 16" id="KW-0472">Membrane</keyword>
<dbReference type="HAMAP" id="MF_01346">
    <property type="entry name" value="ATP_synth_alpha_bact"/>
    <property type="match status" value="1"/>
</dbReference>
<dbReference type="EC" id="7.1.2.2" evidence="16"/>
<dbReference type="InterPro" id="IPR023366">
    <property type="entry name" value="ATP_synth_asu-like_sf"/>
</dbReference>
<dbReference type="InterPro" id="IPR036121">
    <property type="entry name" value="ATPase_F1/V1/A1_a/bsu_N_sf"/>
</dbReference>
<dbReference type="PIRSF" id="PIRSF039088">
    <property type="entry name" value="F_ATPase_subunit_alpha"/>
    <property type="match status" value="1"/>
</dbReference>
<comment type="catalytic activity">
    <reaction evidence="16">
        <text>ATP + H2O + 4 H(+)(in) = ADP + phosphate + 5 H(+)(out)</text>
        <dbReference type="Rhea" id="RHEA:57720"/>
        <dbReference type="ChEBI" id="CHEBI:15377"/>
        <dbReference type="ChEBI" id="CHEBI:15378"/>
        <dbReference type="ChEBI" id="CHEBI:30616"/>
        <dbReference type="ChEBI" id="CHEBI:43474"/>
        <dbReference type="ChEBI" id="CHEBI:456216"/>
        <dbReference type="EC" id="7.1.2.2"/>
    </reaction>
</comment>
<feature type="domain" description="ATP synthase alpha subunit C-terminal" evidence="18">
    <location>
        <begin position="379"/>
        <end position="504"/>
    </location>
</feature>
<dbReference type="CDD" id="cd18116">
    <property type="entry name" value="ATP-synt_F1_alpha_N"/>
    <property type="match status" value="1"/>
</dbReference>
<sequence>MDIRAAEISAILKEQIKNFGSDAQVSEVGQVLSVGDGIARIYGLDNVQAGEMVEFPGGMRGMALNLEMDNVGAVLFGDDRAVKEGDVVKRTGAIVDVPVGKGLLGRVVDPLGNPIDGKGPIEATERRRVDVKAPGIIPRKSVHEPMQTGLKAVDALIPIGRGQRELIIGDRQTGKTAVALDAILNQKSVNDSGAENEKLYCVYVAIGQKRSTVAQFVKTLEENGALEYSIVVAATASDPAPMQFLAPFAGCAMGEYFRDNGMHSLLVYDDLSKQAVAYRQMSLLLRRPPGREAYPGDVFYLHSRLLERAAKLNEDNGLGSMTALPVIETQANDVSAFIPTNVISITDGQIFLETDLFYQGIRPAVNVGLSVSRVGSSAQVKAMKQVAGPIKGELAQYREMAAFAQFGSDLDATTQKLLNRGARLVELLKQPQFSPLKVEEQVAVIYAGVNGYLDGIEVKQVRAFEDGLLSVMRNEHKDVLEAIRDKKALDDEITSKLKAAVEGFAKNFA</sequence>
<dbReference type="Gene3D" id="2.40.30.20">
    <property type="match status" value="1"/>
</dbReference>
<evidence type="ECO:0000256" key="1">
    <source>
        <dbReference type="ARBA" id="ARBA00003784"/>
    </source>
</evidence>
<dbReference type="SUPFAM" id="SSF52540">
    <property type="entry name" value="P-loop containing nucleoside triphosphate hydrolases"/>
    <property type="match status" value="1"/>
</dbReference>
<dbReference type="InterPro" id="IPR033732">
    <property type="entry name" value="ATP_synth_F1_a_nt-bd_dom"/>
</dbReference>
<evidence type="ECO:0000256" key="5">
    <source>
        <dbReference type="ARBA" id="ARBA00022475"/>
    </source>
</evidence>
<dbReference type="Pfam" id="PF00006">
    <property type="entry name" value="ATP-synt_ab"/>
    <property type="match status" value="1"/>
</dbReference>
<feature type="domain" description="ATPase F1/V1/A1 complex alpha/beta subunit nucleotide-binding" evidence="17">
    <location>
        <begin position="149"/>
        <end position="372"/>
    </location>
</feature>
<name>A0A285PD81_9HYPH</name>
<dbReference type="InterPro" id="IPR000194">
    <property type="entry name" value="ATPase_F1/V1/A1_a/bsu_nucl-bd"/>
</dbReference>
<evidence type="ECO:0000313" key="20">
    <source>
        <dbReference type="EMBL" id="SNZ19715.1"/>
    </source>
</evidence>
<dbReference type="RefSeq" id="WP_097154109.1">
    <property type="nucleotide sequence ID" value="NZ_OBEL01000003.1"/>
</dbReference>
<dbReference type="InterPro" id="IPR004100">
    <property type="entry name" value="ATPase_F1/V1/A1_a/bsu_N"/>
</dbReference>
<dbReference type="FunFam" id="1.20.150.20:FF:000001">
    <property type="entry name" value="ATP synthase subunit alpha"/>
    <property type="match status" value="1"/>
</dbReference>
<keyword evidence="7 16" id="KW-0547">Nucleotide-binding</keyword>
<dbReference type="FunFam" id="3.40.50.300:FF:002432">
    <property type="entry name" value="ATP synthase subunit alpha, mitochondrial"/>
    <property type="match status" value="1"/>
</dbReference>
<dbReference type="Proteomes" id="UP000219439">
    <property type="component" value="Unassembled WGS sequence"/>
</dbReference>
<dbReference type="GO" id="GO:0046933">
    <property type="term" value="F:proton-transporting ATP synthase activity, rotational mechanism"/>
    <property type="evidence" value="ECO:0007669"/>
    <property type="project" value="UniProtKB-UniRule"/>
</dbReference>
<comment type="similarity">
    <text evidence="3 16">Belongs to the ATPase alpha/beta chains family.</text>
</comment>
<dbReference type="PANTHER" id="PTHR48082:SF2">
    <property type="entry name" value="ATP SYNTHASE SUBUNIT ALPHA, MITOCHONDRIAL"/>
    <property type="match status" value="1"/>
</dbReference>
<evidence type="ECO:0000256" key="3">
    <source>
        <dbReference type="ARBA" id="ARBA00008936"/>
    </source>
</evidence>
<evidence type="ECO:0000259" key="17">
    <source>
        <dbReference type="Pfam" id="PF00006"/>
    </source>
</evidence>
<dbReference type="PROSITE" id="PS00152">
    <property type="entry name" value="ATPASE_ALPHA_BETA"/>
    <property type="match status" value="1"/>
</dbReference>
<evidence type="ECO:0000256" key="11">
    <source>
        <dbReference type="ARBA" id="ARBA00023065"/>
    </source>
</evidence>
<dbReference type="CDD" id="cd01132">
    <property type="entry name" value="F1-ATPase_alpha_CD"/>
    <property type="match status" value="1"/>
</dbReference>
<dbReference type="Pfam" id="PF00306">
    <property type="entry name" value="ATP-synt_ab_C"/>
    <property type="match status" value="1"/>
</dbReference>
<dbReference type="GO" id="GO:0045259">
    <property type="term" value="C:proton-transporting ATP synthase complex"/>
    <property type="evidence" value="ECO:0007669"/>
    <property type="project" value="UniProtKB-KW"/>
</dbReference>
<evidence type="ECO:0000256" key="14">
    <source>
        <dbReference type="ARBA" id="ARBA00023310"/>
    </source>
</evidence>
<dbReference type="GO" id="GO:0005886">
    <property type="term" value="C:plasma membrane"/>
    <property type="evidence" value="ECO:0007669"/>
    <property type="project" value="UniProtKB-SubCell"/>
</dbReference>
<dbReference type="NCBIfam" id="TIGR00962">
    <property type="entry name" value="atpA"/>
    <property type="match status" value="1"/>
</dbReference>
<dbReference type="NCBIfam" id="NF009884">
    <property type="entry name" value="PRK13343.1"/>
    <property type="match status" value="1"/>
</dbReference>
<dbReference type="AlphaFoldDB" id="A0A285PD81"/>
<comment type="subcellular location">
    <subcellularLocation>
        <location evidence="16">Cell membrane</location>
        <topology evidence="16">Peripheral membrane protein</topology>
    </subcellularLocation>
    <subcellularLocation>
        <location evidence="2">Membrane</location>
    </subcellularLocation>
</comment>
<dbReference type="SUPFAM" id="SSF47917">
    <property type="entry name" value="C-terminal domain of alpha and beta subunits of F1 ATP synthase"/>
    <property type="match status" value="1"/>
</dbReference>
<evidence type="ECO:0000256" key="7">
    <source>
        <dbReference type="ARBA" id="ARBA00022741"/>
    </source>
</evidence>
<gene>
    <name evidence="16" type="primary">atpA</name>
    <name evidence="20" type="ORF">SAMN06265368_2807</name>
</gene>
<keyword evidence="13 16" id="KW-0139">CF(1)</keyword>
<evidence type="ECO:0000256" key="2">
    <source>
        <dbReference type="ARBA" id="ARBA00004370"/>
    </source>
</evidence>
<keyword evidence="21" id="KW-1185">Reference proteome</keyword>
<comment type="subunit">
    <text evidence="15">F-type ATPases have 2 components, CF(1) - the catalytic core - and CF(0) - the membrane proton channel. CF(1) has five subunits: alpha(3), beta(3), gamma(1), delta(1), epsilon(1). CF(0) has four main subunits: a(1), b(1), b'(1) and c(9-12).</text>
</comment>
<keyword evidence="14 16" id="KW-0066">ATP synthesis</keyword>
<feature type="binding site" evidence="16">
    <location>
        <begin position="169"/>
        <end position="176"/>
    </location>
    <ligand>
        <name>ATP</name>
        <dbReference type="ChEBI" id="CHEBI:30616"/>
    </ligand>
</feature>
<reference evidence="20 21" key="1">
    <citation type="submission" date="2017-09" db="EMBL/GenBank/DDBJ databases">
        <authorList>
            <person name="Ehlers B."/>
            <person name="Leendertz F.H."/>
        </authorList>
    </citation>
    <scope>NUCLEOTIDE SEQUENCE [LARGE SCALE GENOMIC DNA]</scope>
    <source>
        <strain evidence="20 21">DSM 18289</strain>
    </source>
</reference>
<evidence type="ECO:0000256" key="13">
    <source>
        <dbReference type="ARBA" id="ARBA00023196"/>
    </source>
</evidence>
<proteinExistence type="inferred from homology"/>
<evidence type="ECO:0000256" key="15">
    <source>
        <dbReference type="ARBA" id="ARBA00026013"/>
    </source>
</evidence>
<protein>
    <recommendedName>
        <fullName evidence="16">ATP synthase subunit alpha</fullName>
        <ecNumber evidence="16">7.1.2.2</ecNumber>
    </recommendedName>
    <alternativeName>
        <fullName evidence="16">ATP synthase F1 sector subunit alpha</fullName>
    </alternativeName>
    <alternativeName>
        <fullName evidence="16">F-ATPase subunit alpha</fullName>
    </alternativeName>
</protein>
<dbReference type="Pfam" id="PF02874">
    <property type="entry name" value="ATP-synt_ab_N"/>
    <property type="match status" value="1"/>
</dbReference>
<dbReference type="Gene3D" id="3.40.50.300">
    <property type="entry name" value="P-loop containing nucleotide triphosphate hydrolases"/>
    <property type="match status" value="1"/>
</dbReference>
<comment type="function">
    <text evidence="1 16">Produces ATP from ADP in the presence of a proton gradient across the membrane. The alpha chain is a regulatory subunit.</text>
</comment>
<keyword evidence="11 16" id="KW-0406">Ion transport</keyword>
<keyword evidence="4 16" id="KW-0813">Transport</keyword>
<evidence type="ECO:0000256" key="10">
    <source>
        <dbReference type="ARBA" id="ARBA00022967"/>
    </source>
</evidence>
<keyword evidence="10 16" id="KW-1278">Translocase</keyword>
<dbReference type="InterPro" id="IPR027417">
    <property type="entry name" value="P-loop_NTPase"/>
</dbReference>
<keyword evidence="8 16" id="KW-0375">Hydrogen ion transport</keyword>
<organism evidence="20 21">
    <name type="scientific">Cohaesibacter gelatinilyticus</name>
    <dbReference type="NCBI Taxonomy" id="372072"/>
    <lineage>
        <taxon>Bacteria</taxon>
        <taxon>Pseudomonadati</taxon>
        <taxon>Pseudomonadota</taxon>
        <taxon>Alphaproteobacteria</taxon>
        <taxon>Hyphomicrobiales</taxon>
        <taxon>Cohaesibacteraceae</taxon>
    </lineage>
</organism>
<dbReference type="InterPro" id="IPR038376">
    <property type="entry name" value="ATP_synth_asu_C_sf"/>
</dbReference>
<dbReference type="SUPFAM" id="SSF50615">
    <property type="entry name" value="N-terminal domain of alpha and beta subunits of F1 ATP synthase"/>
    <property type="match status" value="1"/>
</dbReference>
<feature type="domain" description="ATPase F1/V1/A1 complex alpha/beta subunit N-terminal" evidence="19">
    <location>
        <begin position="25"/>
        <end position="92"/>
    </location>
</feature>
<dbReference type="FunFam" id="2.40.30.20:FF:000001">
    <property type="entry name" value="ATP synthase subunit alpha"/>
    <property type="match status" value="1"/>
</dbReference>
<evidence type="ECO:0000256" key="4">
    <source>
        <dbReference type="ARBA" id="ARBA00022448"/>
    </source>
</evidence>
<dbReference type="CDD" id="cd18113">
    <property type="entry name" value="ATP-synt_F1_alpha_C"/>
    <property type="match status" value="1"/>
</dbReference>
<dbReference type="GO" id="GO:0005524">
    <property type="term" value="F:ATP binding"/>
    <property type="evidence" value="ECO:0007669"/>
    <property type="project" value="UniProtKB-UniRule"/>
</dbReference>
<dbReference type="EMBL" id="OBEL01000003">
    <property type="protein sequence ID" value="SNZ19715.1"/>
    <property type="molecule type" value="Genomic_DNA"/>
</dbReference>
<dbReference type="InterPro" id="IPR005294">
    <property type="entry name" value="ATP_synth_F1_asu"/>
</dbReference>
<dbReference type="InterPro" id="IPR020003">
    <property type="entry name" value="ATPase_a/bsu_AS"/>
</dbReference>
<dbReference type="PANTHER" id="PTHR48082">
    <property type="entry name" value="ATP SYNTHASE SUBUNIT ALPHA, MITOCHONDRIAL"/>
    <property type="match status" value="1"/>
</dbReference>
<keyword evidence="5 16" id="KW-1003">Cell membrane</keyword>
<dbReference type="Gene3D" id="1.20.150.20">
    <property type="entry name" value="ATP synthase alpha/beta chain, C-terminal domain"/>
    <property type="match status" value="1"/>
</dbReference>